<keyword evidence="3" id="KW-0378">Hydrolase</keyword>
<dbReference type="GO" id="GO:0016787">
    <property type="term" value="F:hydrolase activity"/>
    <property type="evidence" value="ECO:0007669"/>
    <property type="project" value="UniProtKB-KW"/>
</dbReference>
<gene>
    <name evidence="3" type="primary">lpxI</name>
    <name evidence="3" type="ORF">G3M56_010330</name>
</gene>
<proteinExistence type="predicted"/>
<dbReference type="InterPro" id="IPR041255">
    <property type="entry name" value="LpxI_N"/>
</dbReference>
<dbReference type="InterPro" id="IPR010415">
    <property type="entry name" value="LpxI_C"/>
</dbReference>
<dbReference type="RefSeq" id="WP_164362262.1">
    <property type="nucleotide sequence ID" value="NZ_CP066776.1"/>
</dbReference>
<dbReference type="InterPro" id="IPR043167">
    <property type="entry name" value="LpxI_C_sf"/>
</dbReference>
<organism evidence="3 4">
    <name type="scientific">Sulfuriroseicoccus oceanibius</name>
    <dbReference type="NCBI Taxonomy" id="2707525"/>
    <lineage>
        <taxon>Bacteria</taxon>
        <taxon>Pseudomonadati</taxon>
        <taxon>Verrucomicrobiota</taxon>
        <taxon>Verrucomicrobiia</taxon>
        <taxon>Verrucomicrobiales</taxon>
        <taxon>Verrucomicrobiaceae</taxon>
        <taxon>Sulfuriroseicoccus</taxon>
    </lineage>
</organism>
<feature type="domain" description="LpxI C-terminal" evidence="1">
    <location>
        <begin position="140"/>
        <end position="267"/>
    </location>
</feature>
<dbReference type="PANTHER" id="PTHR39962">
    <property type="entry name" value="BLL4848 PROTEIN"/>
    <property type="match status" value="1"/>
</dbReference>
<name>A0A6B3L5C5_9BACT</name>
<dbReference type="PANTHER" id="PTHR39962:SF1">
    <property type="entry name" value="LPXI FAMILY PROTEIN"/>
    <property type="match status" value="1"/>
</dbReference>
<accession>A0A6B3L5C5</accession>
<feature type="domain" description="LpxI N-terminal" evidence="2">
    <location>
        <begin position="7"/>
        <end position="135"/>
    </location>
</feature>
<dbReference type="Gene3D" id="3.40.50.20">
    <property type="match status" value="1"/>
</dbReference>
<reference evidence="3 4" key="1">
    <citation type="submission" date="2020-12" db="EMBL/GenBank/DDBJ databases">
        <title>Sulforoseuscoccus oceanibium gen. nov., sp. nov., a representative of the phylum Verrucomicrobia with special cytoplasmic membrane, and proposal of Sulforoseuscoccusaceae fam. nov.</title>
        <authorList>
            <person name="Xi F."/>
        </authorList>
    </citation>
    <scope>NUCLEOTIDE SEQUENCE [LARGE SCALE GENOMIC DNA]</scope>
    <source>
        <strain evidence="3 4">T37</strain>
    </source>
</reference>
<dbReference type="AlphaFoldDB" id="A0A6B3L5C5"/>
<dbReference type="EMBL" id="CP066776">
    <property type="protein sequence ID" value="QQL44285.1"/>
    <property type="molecule type" value="Genomic_DNA"/>
</dbReference>
<protein>
    <submittedName>
        <fullName evidence="3">UDP-2,3-diacylglucosamine diphosphatase LpxI</fullName>
        <ecNumber evidence="3">3.6.1.54</ecNumber>
    </submittedName>
</protein>
<dbReference type="Proteomes" id="UP000475117">
    <property type="component" value="Chromosome"/>
</dbReference>
<dbReference type="Pfam" id="PF17930">
    <property type="entry name" value="LpxI_N"/>
    <property type="match status" value="1"/>
</dbReference>
<evidence type="ECO:0000259" key="1">
    <source>
        <dbReference type="Pfam" id="PF06230"/>
    </source>
</evidence>
<dbReference type="Gene3D" id="3.40.140.80">
    <property type="match status" value="1"/>
</dbReference>
<dbReference type="Pfam" id="PF06230">
    <property type="entry name" value="LpxI_C"/>
    <property type="match status" value="1"/>
</dbReference>
<evidence type="ECO:0000313" key="3">
    <source>
        <dbReference type="EMBL" id="QQL44285.1"/>
    </source>
</evidence>
<dbReference type="KEGG" id="soa:G3M56_010330"/>
<evidence type="ECO:0000313" key="4">
    <source>
        <dbReference type="Proteomes" id="UP000475117"/>
    </source>
</evidence>
<dbReference type="EC" id="3.6.1.54" evidence="3"/>
<sequence>MIVKFEKIGLIAGKGIYPELLLRGARAANVKSVAIAAFHGETSEALVGRADAHEWVRVGQLGKMIKFFKKQGVRHAVMAGQITPGNLFDLRPDMRTLMMLGKLKQRNAESIFGAIGDELAKDGIELLDATTFMEDALVKEGAVFGPALSERQLGDAAYAIEIAKQTSKLDIGQTVIVRHGTVLAVEAFEGTNECIRRGGGLGKGQALLAKVSKPNQDFRFDVPVIGPDTVRVAGEAGVKALVLEAGRTLILDWDAVRDGCERHGVSVHGVATDATPERYRKG</sequence>
<dbReference type="InterPro" id="IPR053174">
    <property type="entry name" value="LpxI"/>
</dbReference>
<keyword evidence="4" id="KW-1185">Reference proteome</keyword>
<evidence type="ECO:0000259" key="2">
    <source>
        <dbReference type="Pfam" id="PF17930"/>
    </source>
</evidence>